<dbReference type="AlphaFoldDB" id="A0A0D3I186"/>
<dbReference type="GeneID" id="17251098"/>
<sequence>MAFSALLSLSASPCLFVSCRSPSIRTASCSLFWLADMHPKFHASSSFVTSIFLQYLANAVRACWGVIAFGSALVPALYPISLRWLLPIEVTARHDAVKVVPALVVTSIQLPNSEGRPQILVFAFFGF</sequence>
<reference evidence="1" key="2">
    <citation type="submission" date="2024-10" db="UniProtKB">
        <authorList>
            <consortium name="EnsemblProtists"/>
        </authorList>
    </citation>
    <scope>IDENTIFICATION</scope>
</reference>
<accession>A0A0D3I186</accession>
<keyword evidence="2" id="KW-1185">Reference proteome</keyword>
<organism evidence="1 2">
    <name type="scientific">Emiliania huxleyi (strain CCMP1516)</name>
    <dbReference type="NCBI Taxonomy" id="280463"/>
    <lineage>
        <taxon>Eukaryota</taxon>
        <taxon>Haptista</taxon>
        <taxon>Haptophyta</taxon>
        <taxon>Prymnesiophyceae</taxon>
        <taxon>Isochrysidales</taxon>
        <taxon>Noelaerhabdaceae</taxon>
        <taxon>Emiliania</taxon>
    </lineage>
</organism>
<dbReference type="Proteomes" id="UP000013827">
    <property type="component" value="Unassembled WGS sequence"/>
</dbReference>
<evidence type="ECO:0000313" key="1">
    <source>
        <dbReference type="EnsemblProtists" id="EOD05021"/>
    </source>
</evidence>
<dbReference type="HOGENOM" id="CLU_1974705_0_0_1"/>
<dbReference type="RefSeq" id="XP_005757450.1">
    <property type="nucleotide sequence ID" value="XM_005757393.1"/>
</dbReference>
<reference evidence="2" key="1">
    <citation type="journal article" date="2013" name="Nature">
        <title>Pan genome of the phytoplankton Emiliania underpins its global distribution.</title>
        <authorList>
            <person name="Read B.A."/>
            <person name="Kegel J."/>
            <person name="Klute M.J."/>
            <person name="Kuo A."/>
            <person name="Lefebvre S.C."/>
            <person name="Maumus F."/>
            <person name="Mayer C."/>
            <person name="Miller J."/>
            <person name="Monier A."/>
            <person name="Salamov A."/>
            <person name="Young J."/>
            <person name="Aguilar M."/>
            <person name="Claverie J.M."/>
            <person name="Frickenhaus S."/>
            <person name="Gonzalez K."/>
            <person name="Herman E.K."/>
            <person name="Lin Y.C."/>
            <person name="Napier J."/>
            <person name="Ogata H."/>
            <person name="Sarno A.F."/>
            <person name="Shmutz J."/>
            <person name="Schroeder D."/>
            <person name="de Vargas C."/>
            <person name="Verret F."/>
            <person name="von Dassow P."/>
            <person name="Valentin K."/>
            <person name="Van de Peer Y."/>
            <person name="Wheeler G."/>
            <person name="Dacks J.B."/>
            <person name="Delwiche C.F."/>
            <person name="Dyhrman S.T."/>
            <person name="Glockner G."/>
            <person name="John U."/>
            <person name="Richards T."/>
            <person name="Worden A.Z."/>
            <person name="Zhang X."/>
            <person name="Grigoriev I.V."/>
            <person name="Allen A.E."/>
            <person name="Bidle K."/>
            <person name="Borodovsky M."/>
            <person name="Bowler C."/>
            <person name="Brownlee C."/>
            <person name="Cock J.M."/>
            <person name="Elias M."/>
            <person name="Gladyshev V.N."/>
            <person name="Groth M."/>
            <person name="Guda C."/>
            <person name="Hadaegh A."/>
            <person name="Iglesias-Rodriguez M.D."/>
            <person name="Jenkins J."/>
            <person name="Jones B.M."/>
            <person name="Lawson T."/>
            <person name="Leese F."/>
            <person name="Lindquist E."/>
            <person name="Lobanov A."/>
            <person name="Lomsadze A."/>
            <person name="Malik S.B."/>
            <person name="Marsh M.E."/>
            <person name="Mackinder L."/>
            <person name="Mock T."/>
            <person name="Mueller-Roeber B."/>
            <person name="Pagarete A."/>
            <person name="Parker M."/>
            <person name="Probert I."/>
            <person name="Quesneville H."/>
            <person name="Raines C."/>
            <person name="Rensing S.A."/>
            <person name="Riano-Pachon D.M."/>
            <person name="Richier S."/>
            <person name="Rokitta S."/>
            <person name="Shiraiwa Y."/>
            <person name="Soanes D.M."/>
            <person name="van der Giezen M."/>
            <person name="Wahlund T.M."/>
            <person name="Williams B."/>
            <person name="Wilson W."/>
            <person name="Wolfe G."/>
            <person name="Wurch L.L."/>
        </authorList>
    </citation>
    <scope>NUCLEOTIDE SEQUENCE</scope>
</reference>
<evidence type="ECO:0000313" key="2">
    <source>
        <dbReference type="Proteomes" id="UP000013827"/>
    </source>
</evidence>
<dbReference type="KEGG" id="ehx:EMIHUDRAFT_220508"/>
<name>A0A0D3I186_EMIH1</name>
<proteinExistence type="predicted"/>
<dbReference type="PaxDb" id="2903-EOD05021"/>
<protein>
    <recommendedName>
        <fullName evidence="3">Secreted protein</fullName>
    </recommendedName>
</protein>
<evidence type="ECO:0008006" key="3">
    <source>
        <dbReference type="Google" id="ProtNLM"/>
    </source>
</evidence>
<dbReference type="EnsemblProtists" id="EOD05021">
    <property type="protein sequence ID" value="EOD05021"/>
    <property type="gene ID" value="EMIHUDRAFT_220508"/>
</dbReference>